<dbReference type="Gene3D" id="1.20.1250.20">
    <property type="entry name" value="MFS general substrate transporter like domains"/>
    <property type="match status" value="1"/>
</dbReference>
<dbReference type="GeneID" id="48276508"/>
<accession>A0A2S0JZK2</accession>
<dbReference type="PANTHER" id="PTHR23531:SF2">
    <property type="entry name" value="PERMEASE"/>
    <property type="match status" value="1"/>
</dbReference>
<dbReference type="Pfam" id="PF07690">
    <property type="entry name" value="MFS_1"/>
    <property type="match status" value="1"/>
</dbReference>
<evidence type="ECO:0000256" key="5">
    <source>
        <dbReference type="ARBA" id="ARBA00023136"/>
    </source>
</evidence>
<feature type="transmembrane region" description="Helical" evidence="6">
    <location>
        <begin position="99"/>
        <end position="124"/>
    </location>
</feature>
<evidence type="ECO:0000313" key="8">
    <source>
        <dbReference type="EMBL" id="AVK96547.1"/>
    </source>
</evidence>
<dbReference type="EMBL" id="UFSZ01000001">
    <property type="protein sequence ID" value="SUV17659.1"/>
    <property type="molecule type" value="Genomic_DNA"/>
</dbReference>
<dbReference type="PANTHER" id="PTHR23531">
    <property type="entry name" value="QUINOLENE RESISTANCE PROTEIN NORA"/>
    <property type="match status" value="1"/>
</dbReference>
<dbReference type="GO" id="GO:0022857">
    <property type="term" value="F:transmembrane transporter activity"/>
    <property type="evidence" value="ECO:0007669"/>
    <property type="project" value="InterPro"/>
</dbReference>
<evidence type="ECO:0000256" key="1">
    <source>
        <dbReference type="ARBA" id="ARBA00004651"/>
    </source>
</evidence>
<feature type="transmembrane region" description="Helical" evidence="6">
    <location>
        <begin position="335"/>
        <end position="357"/>
    </location>
</feature>
<keyword evidence="4 6" id="KW-1133">Transmembrane helix</keyword>
<keyword evidence="5 6" id="KW-0472">Membrane</keyword>
<feature type="transmembrane region" description="Helical" evidence="6">
    <location>
        <begin position="300"/>
        <end position="323"/>
    </location>
</feature>
<feature type="transmembrane region" description="Helical" evidence="6">
    <location>
        <begin position="162"/>
        <end position="183"/>
    </location>
</feature>
<evidence type="ECO:0000256" key="4">
    <source>
        <dbReference type="ARBA" id="ARBA00022989"/>
    </source>
</evidence>
<dbReference type="PROSITE" id="PS50850">
    <property type="entry name" value="MFS"/>
    <property type="match status" value="1"/>
</dbReference>
<evidence type="ECO:0000259" key="7">
    <source>
        <dbReference type="PROSITE" id="PS50850"/>
    </source>
</evidence>
<feature type="transmembrane region" description="Helical" evidence="6">
    <location>
        <begin position="274"/>
        <end position="294"/>
    </location>
</feature>
<dbReference type="InterPro" id="IPR036259">
    <property type="entry name" value="MFS_trans_sf"/>
</dbReference>
<reference evidence="9 11" key="2">
    <citation type="submission" date="2018-06" db="EMBL/GenBank/DDBJ databases">
        <authorList>
            <consortium name="Pathogen Informatics"/>
            <person name="Doyle S."/>
        </authorList>
    </citation>
    <scope>NUCLEOTIDE SEQUENCE [LARGE SCALE GENOMIC DNA]</scope>
    <source>
        <strain evidence="9 11">NCTC10338</strain>
    </source>
</reference>
<feature type="domain" description="Major facilitator superfamily (MFS) profile" evidence="7">
    <location>
        <begin position="8"/>
        <end position="389"/>
    </location>
</feature>
<dbReference type="AlphaFoldDB" id="A0A2S0JZK2"/>
<reference evidence="8 10" key="1">
    <citation type="submission" date="2017-03" db="EMBL/GenBank/DDBJ databases">
        <title>The whole genome sequencing and assembly of Lysinibacillus sphaericus DSM 28T strain.</title>
        <authorList>
            <person name="Lee Y.-J."/>
            <person name="Yi H."/>
            <person name="Bahn Y.-S."/>
            <person name="Kim J.F."/>
            <person name="Lee D.-W."/>
        </authorList>
    </citation>
    <scope>NUCLEOTIDE SEQUENCE [LARGE SCALE GENOMIC DNA]</scope>
    <source>
        <strain evidence="8 10">DSM 28</strain>
    </source>
</reference>
<comment type="subcellular location">
    <subcellularLocation>
        <location evidence="1">Cell membrane</location>
        <topology evidence="1">Multi-pass membrane protein</topology>
    </subcellularLocation>
</comment>
<dbReference type="Proteomes" id="UP000238825">
    <property type="component" value="Chromosome"/>
</dbReference>
<keyword evidence="2" id="KW-0813">Transport</keyword>
<dbReference type="InterPro" id="IPR011701">
    <property type="entry name" value="MFS"/>
</dbReference>
<organism evidence="8 10">
    <name type="scientific">Lysinibacillus sphaericus</name>
    <name type="common">Bacillus sphaericus</name>
    <dbReference type="NCBI Taxonomy" id="1421"/>
    <lineage>
        <taxon>Bacteria</taxon>
        <taxon>Bacillati</taxon>
        <taxon>Bacillota</taxon>
        <taxon>Bacilli</taxon>
        <taxon>Bacillales</taxon>
        <taxon>Bacillaceae</taxon>
        <taxon>Lysinibacillus</taxon>
    </lineage>
</organism>
<evidence type="ECO:0000313" key="10">
    <source>
        <dbReference type="Proteomes" id="UP000238825"/>
    </source>
</evidence>
<dbReference type="Proteomes" id="UP000255295">
    <property type="component" value="Unassembled WGS sequence"/>
</dbReference>
<dbReference type="RefSeq" id="WP_024361033.1">
    <property type="nucleotide sequence ID" value="NZ_BJNS01000006.1"/>
</dbReference>
<name>A0A2S0JZK2_LYSSH</name>
<dbReference type="GO" id="GO:0005886">
    <property type="term" value="C:plasma membrane"/>
    <property type="evidence" value="ECO:0007669"/>
    <property type="project" value="UniProtKB-SubCell"/>
</dbReference>
<dbReference type="InterPro" id="IPR052714">
    <property type="entry name" value="MFS_Exporter"/>
</dbReference>
<feature type="transmembrane region" description="Helical" evidence="6">
    <location>
        <begin position="363"/>
        <end position="383"/>
    </location>
</feature>
<protein>
    <submittedName>
        <fullName evidence="8">MFS transporter</fullName>
    </submittedName>
    <submittedName>
        <fullName evidence="9">Major facilitator superfamily protein</fullName>
    </submittedName>
</protein>
<evidence type="ECO:0000313" key="11">
    <source>
        <dbReference type="Proteomes" id="UP000255295"/>
    </source>
</evidence>
<feature type="transmembrane region" description="Helical" evidence="6">
    <location>
        <begin position="241"/>
        <end position="262"/>
    </location>
</feature>
<dbReference type="EMBL" id="CP019980">
    <property type="protein sequence ID" value="AVK96547.1"/>
    <property type="molecule type" value="Genomic_DNA"/>
</dbReference>
<evidence type="ECO:0000256" key="2">
    <source>
        <dbReference type="ARBA" id="ARBA00022448"/>
    </source>
</evidence>
<dbReference type="SUPFAM" id="SSF103473">
    <property type="entry name" value="MFS general substrate transporter"/>
    <property type="match status" value="1"/>
</dbReference>
<evidence type="ECO:0000313" key="9">
    <source>
        <dbReference type="EMBL" id="SUV17659.1"/>
    </source>
</evidence>
<gene>
    <name evidence="8" type="ORF">LS41612_09855</name>
    <name evidence="9" type="ORF">NCTC10338_02765</name>
</gene>
<feature type="transmembrane region" description="Helical" evidence="6">
    <location>
        <begin position="136"/>
        <end position="156"/>
    </location>
</feature>
<dbReference type="InterPro" id="IPR020846">
    <property type="entry name" value="MFS_dom"/>
</dbReference>
<keyword evidence="3 6" id="KW-0812">Transmembrane</keyword>
<dbReference type="NCBIfam" id="NF047574">
    <property type="entry name" value="opine_export_Sa"/>
    <property type="match status" value="1"/>
</dbReference>
<feature type="transmembrane region" description="Helical" evidence="6">
    <location>
        <begin position="45"/>
        <end position="63"/>
    </location>
</feature>
<proteinExistence type="predicted"/>
<evidence type="ECO:0000256" key="3">
    <source>
        <dbReference type="ARBA" id="ARBA00022692"/>
    </source>
</evidence>
<sequence length="399" mass="44338">MRYRPLSGRMLQMYGLAMFFFTANAVLTVIFPVQAAAGGFKESQIGVMMAMYMLVCMFLRPFAGQMVAQHSPYTIMKWLLLAHAVALLIYVVFGIDSLYIVRILQGVITAFFSMAMQLGIADVLQDEDRGQGMSMYSLSTVMPAIYGPAVALLLWSQFELHYLLAFIVFLAIAPLFCFIRSPLPKIKAAKQRISLNDMLYALKRTKQHKGLMLSAIVMAIGAAVFGAISTFVPLYMLTEGIANPALYLFLQAIVVVGSRFLCRQYIPSDGKWHPMFISIVLISSMLGTTLLAMLPMLGSFVYMSAIFNGLASAMLYPTVTTYMSFAIPKEARYTLLGLYLATYDLGFGAGSFFMGFVVQFTSYAMMFMMCTIIAGIALILVLLKRQMTGMYEHRIATKS</sequence>
<feature type="transmembrane region" description="Helical" evidence="6">
    <location>
        <begin position="211"/>
        <end position="235"/>
    </location>
</feature>
<feature type="transmembrane region" description="Helical" evidence="6">
    <location>
        <begin position="75"/>
        <end position="93"/>
    </location>
</feature>
<evidence type="ECO:0000256" key="6">
    <source>
        <dbReference type="SAM" id="Phobius"/>
    </source>
</evidence>